<comment type="caution">
    <text evidence="3">The sequence shown here is derived from an EMBL/GenBank/DDBJ whole genome shotgun (WGS) entry which is preliminary data.</text>
</comment>
<dbReference type="Gene3D" id="3.50.50.60">
    <property type="entry name" value="FAD/NAD(P)-binding domain"/>
    <property type="match status" value="2"/>
</dbReference>
<dbReference type="SUPFAM" id="SSF51905">
    <property type="entry name" value="FAD/NAD(P)-binding domain"/>
    <property type="match status" value="1"/>
</dbReference>
<dbReference type="InterPro" id="IPR036188">
    <property type="entry name" value="FAD/NAD-bd_sf"/>
</dbReference>
<dbReference type="Gene3D" id="3.30.9.10">
    <property type="entry name" value="D-Amino Acid Oxidase, subunit A, domain 2"/>
    <property type="match status" value="1"/>
</dbReference>
<dbReference type="PANTHER" id="PTHR13847:SF289">
    <property type="entry name" value="GLYCINE OXIDASE"/>
    <property type="match status" value="1"/>
</dbReference>
<keyword evidence="4" id="KW-1185">Reference proteome</keyword>
<keyword evidence="1 3" id="KW-0560">Oxidoreductase</keyword>
<dbReference type="PANTHER" id="PTHR13847">
    <property type="entry name" value="SARCOSINE DEHYDROGENASE-RELATED"/>
    <property type="match status" value="1"/>
</dbReference>
<gene>
    <name evidence="3" type="ORF">ACFSJ0_29755</name>
</gene>
<dbReference type="EMBL" id="JBHUCM010000025">
    <property type="protein sequence ID" value="MFD1541272.1"/>
    <property type="molecule type" value="Genomic_DNA"/>
</dbReference>
<proteinExistence type="predicted"/>
<sequence>MSAPPVVVIGGGAVGLCTAFYLRRQGMEVHVVDRGPVGGGSSRGNAGWVCLSHSAPVPAPGVVRYAVSSLGRPDSPLYVRPQATLAFARWLLMFRRSSTRQAFERGYAAVARFAEPAFDRYGELAAAGVDTTLTRPGLVHAFTSMEEATRFHRTQRAMTWAGYDVPADILTGRDLLDLDPALGGKVTAGYRVRGEGVLDPTAFVESLAAHLRKDGVGITEHAAVRGFRVRGGQVAALRMSEGDLDCSAVVVAAGSWSADLLRGLGMRMPLQAGKGYSFSVDLDPAPEHPLYLGDKHVAVSPIAGSTRIAGTMELSGNNRRLDWRRVVAIARASRDYLGPWYDTPDDLMALIRDPWVGGRPMLPDGLPVLDRVPGTPNAYAATGHGMLGITLAPASGRAMADYVATGQRPAELEPFRADRPPLRTTRR</sequence>
<dbReference type="EC" id="1.-.-.-" evidence="3"/>
<evidence type="ECO:0000313" key="4">
    <source>
        <dbReference type="Proteomes" id="UP001597097"/>
    </source>
</evidence>
<evidence type="ECO:0000259" key="2">
    <source>
        <dbReference type="Pfam" id="PF01266"/>
    </source>
</evidence>
<dbReference type="SUPFAM" id="SSF54373">
    <property type="entry name" value="FAD-linked reductases, C-terminal domain"/>
    <property type="match status" value="1"/>
</dbReference>
<dbReference type="Pfam" id="PF01266">
    <property type="entry name" value="DAO"/>
    <property type="match status" value="1"/>
</dbReference>
<dbReference type="RefSeq" id="WP_378623120.1">
    <property type="nucleotide sequence ID" value="NZ_JBHUCM010000025.1"/>
</dbReference>
<evidence type="ECO:0000256" key="1">
    <source>
        <dbReference type="ARBA" id="ARBA00023002"/>
    </source>
</evidence>
<dbReference type="GO" id="GO:0016491">
    <property type="term" value="F:oxidoreductase activity"/>
    <property type="evidence" value="ECO:0007669"/>
    <property type="project" value="UniProtKB-KW"/>
</dbReference>
<evidence type="ECO:0000313" key="3">
    <source>
        <dbReference type="EMBL" id="MFD1541272.1"/>
    </source>
</evidence>
<dbReference type="Proteomes" id="UP001597097">
    <property type="component" value="Unassembled WGS sequence"/>
</dbReference>
<dbReference type="InterPro" id="IPR006076">
    <property type="entry name" value="FAD-dep_OxRdtase"/>
</dbReference>
<feature type="domain" description="FAD dependent oxidoreductase" evidence="2">
    <location>
        <begin position="6"/>
        <end position="401"/>
    </location>
</feature>
<accession>A0ABW4GEW3</accession>
<organism evidence="3 4">
    <name type="scientific">Nonomuraea guangzhouensis</name>
    <dbReference type="NCBI Taxonomy" id="1291555"/>
    <lineage>
        <taxon>Bacteria</taxon>
        <taxon>Bacillati</taxon>
        <taxon>Actinomycetota</taxon>
        <taxon>Actinomycetes</taxon>
        <taxon>Streptosporangiales</taxon>
        <taxon>Streptosporangiaceae</taxon>
        <taxon>Nonomuraea</taxon>
    </lineage>
</organism>
<protein>
    <submittedName>
        <fullName evidence="3">NAD(P)/FAD-dependent oxidoreductase</fullName>
        <ecNumber evidence="3">1.-.-.-</ecNumber>
    </submittedName>
</protein>
<name>A0ABW4GEW3_9ACTN</name>
<reference evidence="4" key="1">
    <citation type="journal article" date="2019" name="Int. J. Syst. Evol. Microbiol.">
        <title>The Global Catalogue of Microorganisms (GCM) 10K type strain sequencing project: providing services to taxonomists for standard genome sequencing and annotation.</title>
        <authorList>
            <consortium name="The Broad Institute Genomics Platform"/>
            <consortium name="The Broad Institute Genome Sequencing Center for Infectious Disease"/>
            <person name="Wu L."/>
            <person name="Ma J."/>
        </authorList>
    </citation>
    <scope>NUCLEOTIDE SEQUENCE [LARGE SCALE GENOMIC DNA]</scope>
    <source>
        <strain evidence="4">CGMCC 1.15399</strain>
    </source>
</reference>